<dbReference type="PANTHER" id="PTHR22594">
    <property type="entry name" value="ASPARTYL/LYSYL-TRNA SYNTHETASE"/>
    <property type="match status" value="1"/>
</dbReference>
<reference evidence="8" key="1">
    <citation type="submission" date="2025-08" db="UniProtKB">
        <authorList>
            <consortium name="RefSeq"/>
        </authorList>
    </citation>
    <scope>IDENTIFICATION</scope>
    <source>
        <tissue evidence="8">Whole organism</tissue>
    </source>
</reference>
<evidence type="ECO:0000256" key="1">
    <source>
        <dbReference type="ARBA" id="ARBA00022598"/>
    </source>
</evidence>
<dbReference type="GO" id="GO:0003676">
    <property type="term" value="F:nucleic acid binding"/>
    <property type="evidence" value="ECO:0007669"/>
    <property type="project" value="InterPro"/>
</dbReference>
<dbReference type="Pfam" id="PF01336">
    <property type="entry name" value="tRNA_anti-codon"/>
    <property type="match status" value="1"/>
</dbReference>
<protein>
    <submittedName>
        <fullName evidence="8">Asparagine--tRNA ligase</fullName>
    </submittedName>
</protein>
<dbReference type="InterPro" id="IPR004364">
    <property type="entry name" value="Aa-tRNA-synt_II"/>
</dbReference>
<gene>
    <name evidence="8" type="primary">LOC108676080</name>
</gene>
<dbReference type="OrthoDB" id="360585at2759"/>
<evidence type="ECO:0000313" key="7">
    <source>
        <dbReference type="Proteomes" id="UP000694843"/>
    </source>
</evidence>
<evidence type="ECO:0000256" key="3">
    <source>
        <dbReference type="ARBA" id="ARBA00022840"/>
    </source>
</evidence>
<dbReference type="Pfam" id="PF00152">
    <property type="entry name" value="tRNA-synt_2"/>
    <property type="match status" value="2"/>
</dbReference>
<dbReference type="GO" id="GO:0005524">
    <property type="term" value="F:ATP binding"/>
    <property type="evidence" value="ECO:0007669"/>
    <property type="project" value="UniProtKB-KW"/>
</dbReference>
<evidence type="ECO:0000313" key="8">
    <source>
        <dbReference type="RefSeq" id="XP_018019611.1"/>
    </source>
</evidence>
<dbReference type="Proteomes" id="UP000694843">
    <property type="component" value="Unplaced"/>
</dbReference>
<keyword evidence="2" id="KW-0547">Nucleotide-binding</keyword>
<dbReference type="RefSeq" id="XP_018019611.1">
    <property type="nucleotide sequence ID" value="XM_018164122.2"/>
</dbReference>
<dbReference type="SUPFAM" id="SSF50249">
    <property type="entry name" value="Nucleic acid-binding proteins"/>
    <property type="match status" value="1"/>
</dbReference>
<organism evidence="7 8">
    <name type="scientific">Hyalella azteca</name>
    <name type="common">Amphipod</name>
    <dbReference type="NCBI Taxonomy" id="294128"/>
    <lineage>
        <taxon>Eukaryota</taxon>
        <taxon>Metazoa</taxon>
        <taxon>Ecdysozoa</taxon>
        <taxon>Arthropoda</taxon>
        <taxon>Crustacea</taxon>
        <taxon>Multicrustacea</taxon>
        <taxon>Malacostraca</taxon>
        <taxon>Eumalacostraca</taxon>
        <taxon>Peracarida</taxon>
        <taxon>Amphipoda</taxon>
        <taxon>Senticaudata</taxon>
        <taxon>Talitrida</taxon>
        <taxon>Talitroidea</taxon>
        <taxon>Hyalellidae</taxon>
        <taxon>Hyalella</taxon>
    </lineage>
</organism>
<dbReference type="InterPro" id="IPR045864">
    <property type="entry name" value="aa-tRNA-synth_II/BPL/LPL"/>
</dbReference>
<keyword evidence="4" id="KW-0648">Protein biosynthesis</keyword>
<proteinExistence type="predicted"/>
<dbReference type="InterPro" id="IPR004365">
    <property type="entry name" value="NA-bd_OB_tRNA"/>
</dbReference>
<dbReference type="InterPro" id="IPR006195">
    <property type="entry name" value="aa-tRNA-synth_II"/>
</dbReference>
<dbReference type="CTD" id="36909"/>
<keyword evidence="5" id="KW-0030">Aminoacyl-tRNA synthetase</keyword>
<dbReference type="InterPro" id="IPR012340">
    <property type="entry name" value="NA-bd_OB-fold"/>
</dbReference>
<dbReference type="Gene3D" id="2.40.50.140">
    <property type="entry name" value="Nucleic acid-binding proteins"/>
    <property type="match status" value="1"/>
</dbReference>
<dbReference type="PANTHER" id="PTHR22594:SF34">
    <property type="entry name" value="ASPARAGINE--TRNA LIGASE, MITOCHONDRIAL-RELATED"/>
    <property type="match status" value="1"/>
</dbReference>
<dbReference type="CDD" id="cd04318">
    <property type="entry name" value="EcAsnRS_like_N"/>
    <property type="match status" value="1"/>
</dbReference>
<dbReference type="GO" id="GO:0005739">
    <property type="term" value="C:mitochondrion"/>
    <property type="evidence" value="ECO:0007669"/>
    <property type="project" value="TreeGrafter"/>
</dbReference>
<name>A0A8B7P3J4_HYAAZ</name>
<dbReference type="OMA" id="PRFPGQC"/>
<dbReference type="SUPFAM" id="SSF55681">
    <property type="entry name" value="Class II aaRS and biotin synthetases"/>
    <property type="match status" value="1"/>
</dbReference>
<evidence type="ECO:0000259" key="6">
    <source>
        <dbReference type="PROSITE" id="PS50862"/>
    </source>
</evidence>
<evidence type="ECO:0000256" key="4">
    <source>
        <dbReference type="ARBA" id="ARBA00022917"/>
    </source>
</evidence>
<keyword evidence="3" id="KW-0067">ATP-binding</keyword>
<feature type="domain" description="Aminoacyl-transfer RNA synthetases class-II family profile" evidence="6">
    <location>
        <begin position="157"/>
        <end position="373"/>
    </location>
</feature>
<dbReference type="PROSITE" id="PS50862">
    <property type="entry name" value="AA_TRNA_LIGASE_II"/>
    <property type="match status" value="1"/>
</dbReference>
<evidence type="ECO:0000256" key="5">
    <source>
        <dbReference type="ARBA" id="ARBA00023146"/>
    </source>
</evidence>
<keyword evidence="1 8" id="KW-0436">Ligase</keyword>
<sequence>MQRVLQRRWCSGYTCRSVKTLLETKPVDQAVQVQGWAKAIRRMKKSVFLDLNDGSTPDKLQVVVPHKVPPELMYHSGVRVRGVLRTSSHPQQEVELHADHVQVVGRVTGDAAYPFAIRGAHSTDYVRQFMHVRARTNSFASTMRLRALTRAAMSGHLSDAGYVHVDAPVLSGNECEGGGDVFYVVTEAEKSNPEEKFFGSDAFLSVSGQLHLEALANGLSRVFTINPAFRAEASLGRRHLAEFWMVEAEEAFLEGEEGLQTLLERVEDLVQTSLTRVLGSGQQDLVQHWQLAGGKREVLCFDLLLPEVGEVAGGSVREPCPLQLRARSPPSQQLQWYVQLREWGGVPTAGYGLGFERLLLFLTGVQNIRDVIPFPRWPLHCPH</sequence>
<dbReference type="GO" id="GO:0006421">
    <property type="term" value="P:asparaginyl-tRNA aminoacylation"/>
    <property type="evidence" value="ECO:0007669"/>
    <property type="project" value="TreeGrafter"/>
</dbReference>
<keyword evidence="7" id="KW-1185">Reference proteome</keyword>
<accession>A0A8B7P3J4</accession>
<evidence type="ECO:0000256" key="2">
    <source>
        <dbReference type="ARBA" id="ARBA00022741"/>
    </source>
</evidence>
<dbReference type="Gene3D" id="3.30.930.10">
    <property type="entry name" value="Bira Bifunctional Protein, Domain 2"/>
    <property type="match status" value="2"/>
</dbReference>
<dbReference type="KEGG" id="hazt:108676080"/>
<dbReference type="AlphaFoldDB" id="A0A8B7P3J4"/>
<dbReference type="GeneID" id="108676080"/>
<dbReference type="GO" id="GO:0004816">
    <property type="term" value="F:asparagine-tRNA ligase activity"/>
    <property type="evidence" value="ECO:0007669"/>
    <property type="project" value="TreeGrafter"/>
</dbReference>